<sequence length="87" mass="9685">MTVLPLRLVHIDILWTLNYIATARHFPFTRTFEHTHLLSHHVAYVGAPARSSFCAGVEAEAMMIEVSMEGAPNSLPFYSPTTPTMAI</sequence>
<reference evidence="1 2" key="1">
    <citation type="submission" date="2015-07" db="EMBL/GenBank/DDBJ databases">
        <title>The genome of Dufourea novaeangliae.</title>
        <authorList>
            <person name="Pan H."/>
            <person name="Kapheim K."/>
        </authorList>
    </citation>
    <scope>NUCLEOTIDE SEQUENCE [LARGE SCALE GENOMIC DNA]</scope>
    <source>
        <strain evidence="1">0120121106</strain>
        <tissue evidence="1">Whole body</tissue>
    </source>
</reference>
<proteinExistence type="predicted"/>
<evidence type="ECO:0000313" key="2">
    <source>
        <dbReference type="Proteomes" id="UP000076502"/>
    </source>
</evidence>
<organism evidence="1 2">
    <name type="scientific">Dufourea novaeangliae</name>
    <name type="common">Sweat bee</name>
    <dbReference type="NCBI Taxonomy" id="178035"/>
    <lineage>
        <taxon>Eukaryota</taxon>
        <taxon>Metazoa</taxon>
        <taxon>Ecdysozoa</taxon>
        <taxon>Arthropoda</taxon>
        <taxon>Hexapoda</taxon>
        <taxon>Insecta</taxon>
        <taxon>Pterygota</taxon>
        <taxon>Neoptera</taxon>
        <taxon>Endopterygota</taxon>
        <taxon>Hymenoptera</taxon>
        <taxon>Apocrita</taxon>
        <taxon>Aculeata</taxon>
        <taxon>Apoidea</taxon>
        <taxon>Anthophila</taxon>
        <taxon>Halictidae</taxon>
        <taxon>Rophitinae</taxon>
        <taxon>Dufourea</taxon>
    </lineage>
</organism>
<dbReference type="AlphaFoldDB" id="A0A154P6T9"/>
<evidence type="ECO:0000313" key="1">
    <source>
        <dbReference type="EMBL" id="KZC06908.1"/>
    </source>
</evidence>
<name>A0A154P6T9_DUFNO</name>
<keyword evidence="2" id="KW-1185">Reference proteome</keyword>
<dbReference type="Proteomes" id="UP000076502">
    <property type="component" value="Unassembled WGS sequence"/>
</dbReference>
<gene>
    <name evidence="1" type="ORF">WN55_08142</name>
</gene>
<protein>
    <submittedName>
        <fullName evidence="1">Uncharacterized protein</fullName>
    </submittedName>
</protein>
<dbReference type="EMBL" id="KQ434819">
    <property type="protein sequence ID" value="KZC06908.1"/>
    <property type="molecule type" value="Genomic_DNA"/>
</dbReference>
<accession>A0A154P6T9</accession>